<proteinExistence type="predicted"/>
<evidence type="ECO:0000313" key="1">
    <source>
        <dbReference type="EMBL" id="CAH6662103.1"/>
    </source>
</evidence>
<accession>A0ABM9FGG7</accession>
<dbReference type="Proteomes" id="UP001152651">
    <property type="component" value="Unassembled WGS sequence"/>
</dbReference>
<comment type="caution">
    <text evidence="1">The sequence shown here is derived from an EMBL/GenBank/DDBJ whole genome shotgun (WGS) entry which is preliminary data.</text>
</comment>
<reference evidence="1" key="1">
    <citation type="submission" date="2022-05" db="EMBL/GenBank/DDBJ databases">
        <authorList>
            <person name="Blom J."/>
        </authorList>
    </citation>
    <scope>NUCLEOTIDE SEQUENCE</scope>
    <source>
        <strain evidence="1">Type strain: CPO20170097</strain>
    </source>
</reference>
<gene>
    <name evidence="1" type="ORF">FBBNIHIM_23635</name>
</gene>
<dbReference type="Pfam" id="PF06097">
    <property type="entry name" value="DUF945"/>
    <property type="match status" value="1"/>
</dbReference>
<sequence>MKKSVVAAGVVVALGVCWIGSAWYTGKQIEPKVTDFVSSFNQASKAKSSQMGMTLSYKDFSGGLLSSHFQVVLTFEHGIEASGIKAGQNIAFNVDVDHGPFPLSSLAKGSFAPAMAAMNVSLVNGEMTKPLFDAAKGRSPIDANIRASYDKTIATQIVVAPASYSDTKTTFAFEGGEFNVSGENSLLTDAQINGQLKNIVISQDNNDVKLYSDSMTVTSTANKVDDNITVGHADVSLNNIRVNSRGKDLIQINALTGTGALALSSDKKHINYTQEYGIKDLTRENQNLGSGKIALVLENLDPVAIRELFTNYNAELSKAIVANPALGEDEDAMGEISLKLLMKYIANIQKSEPVIKFPISWKNEKGEMTANINIAIADPVKAKFTPGTLTESVDQNVKAMTANVMLPLDVFTYTAKQIKLAEGKDDAAAQKQAEKDVKNAITVGKMMDLISVDDKAAKLDFEYQQGKVVFNGKEMTAEEFMARGGRFLP</sequence>
<organism evidence="1 2">
    <name type="scientific">Pseudocitrobacter vendiensis</name>
    <dbReference type="NCBI Taxonomy" id="2488306"/>
    <lineage>
        <taxon>Bacteria</taxon>
        <taxon>Pseudomonadati</taxon>
        <taxon>Pseudomonadota</taxon>
        <taxon>Gammaproteobacteria</taxon>
        <taxon>Enterobacterales</taxon>
        <taxon>Enterobacteriaceae</taxon>
        <taxon>Pseudocitrobacter</taxon>
    </lineage>
</organism>
<evidence type="ECO:0000313" key="2">
    <source>
        <dbReference type="Proteomes" id="UP001152651"/>
    </source>
</evidence>
<name>A0ABM9FGG7_9ENTR</name>
<dbReference type="EMBL" id="CALSBS010000036">
    <property type="protein sequence ID" value="CAH6662103.1"/>
    <property type="molecule type" value="Genomic_DNA"/>
</dbReference>
<keyword evidence="2" id="KW-1185">Reference proteome</keyword>
<protein>
    <submittedName>
        <fullName evidence="1">DUF945 domain-containing protein</fullName>
    </submittedName>
</protein>
<dbReference type="RefSeq" id="WP_253899226.1">
    <property type="nucleotide sequence ID" value="NZ_CALSBS010000036.1"/>
</dbReference>
<dbReference type="InterPro" id="IPR010352">
    <property type="entry name" value="DUF945"/>
</dbReference>